<dbReference type="InterPro" id="IPR043504">
    <property type="entry name" value="Peptidase_S1_PA_chymotrypsin"/>
</dbReference>
<keyword evidence="3 6" id="KW-0732">Signal</keyword>
<dbReference type="PRINTS" id="PR00839">
    <property type="entry name" value="V8PROTEASE"/>
</dbReference>
<dbReference type="Proteomes" id="UP000199376">
    <property type="component" value="Unassembled WGS sequence"/>
</dbReference>
<evidence type="ECO:0000313" key="8">
    <source>
        <dbReference type="Proteomes" id="UP000199376"/>
    </source>
</evidence>
<sequence>MNKIIKRSVLQAGIIAIAMAGTTVTVAPAADAYVFDAVKFQKGLVPDTRQAPFSAVVFLLNTETGESGSGVLIGPDTVLTAAHVVLEDRENARPEDWPTRMVNPNNLSVRPAYGGATGATAERYPFGHHYRGAAISIPPQYFRTALQPQAPGADPGDYDFAIIHLNRPVRDAEPLALGELRQADARRELISVASFPGALGPGHDGEPENSNDNMYVDSGHADSISDHQIMTTSVNWSHGSSGGPVLNQQNQVVDVVSSSNAHGNFASRIDANMNCWIQEAMADVSLMLTNENVRGRWVDFGKEKVYFDDSGAATEAMALEPSNLGVLDLSIPGTSGNGSKGHDEL</sequence>
<gene>
    <name evidence="7" type="ORF">SAMN05660453_0761</name>
</gene>
<keyword evidence="4 6" id="KW-0378">Hydrolase</keyword>
<dbReference type="EC" id="3.4.21.-" evidence="6"/>
<dbReference type="OrthoDB" id="2218264at2"/>
<evidence type="ECO:0000313" key="7">
    <source>
        <dbReference type="EMBL" id="SFB97219.1"/>
    </source>
</evidence>
<dbReference type="PROSITE" id="PS51318">
    <property type="entry name" value="TAT"/>
    <property type="match status" value="1"/>
</dbReference>
<reference evidence="8" key="1">
    <citation type="submission" date="2016-10" db="EMBL/GenBank/DDBJ databases">
        <authorList>
            <person name="Varghese N."/>
            <person name="Submissions S."/>
        </authorList>
    </citation>
    <scope>NUCLEOTIDE SEQUENCE [LARGE SCALE GENOMIC DNA]</scope>
    <source>
        <strain evidence="8">DSM 19113</strain>
    </source>
</reference>
<dbReference type="InterPro" id="IPR050966">
    <property type="entry name" value="Glutamyl_endopeptidase"/>
</dbReference>
<keyword evidence="8" id="KW-1185">Reference proteome</keyword>
<evidence type="ECO:0000256" key="4">
    <source>
        <dbReference type="ARBA" id="ARBA00022801"/>
    </source>
</evidence>
<proteinExistence type="inferred from homology"/>
<dbReference type="Gene3D" id="2.40.10.10">
    <property type="entry name" value="Trypsin-like serine proteases"/>
    <property type="match status" value="2"/>
</dbReference>
<dbReference type="InterPro" id="IPR028301">
    <property type="entry name" value="V8_his_AS"/>
</dbReference>
<dbReference type="RefSeq" id="WP_091502222.1">
    <property type="nucleotide sequence ID" value="NZ_FOLI01000002.1"/>
</dbReference>
<feature type="chain" id="PRO_5011328303" description="Serine protease" evidence="6">
    <location>
        <begin position="30"/>
        <end position="345"/>
    </location>
</feature>
<protein>
    <recommendedName>
        <fullName evidence="6">Serine protease</fullName>
        <ecNumber evidence="6">3.4.21.-</ecNumber>
    </recommendedName>
</protein>
<name>A0A1I1FCM6_9LACO</name>
<dbReference type="PANTHER" id="PTHR15462">
    <property type="entry name" value="SERINE PROTEASE"/>
    <property type="match status" value="1"/>
</dbReference>
<accession>A0A1I1FCM6</accession>
<dbReference type="AlphaFoldDB" id="A0A1I1FCM6"/>
<dbReference type="InterPro" id="IPR009003">
    <property type="entry name" value="Peptidase_S1_PA"/>
</dbReference>
<evidence type="ECO:0000256" key="2">
    <source>
        <dbReference type="ARBA" id="ARBA00022670"/>
    </source>
</evidence>
<dbReference type="GO" id="GO:0008236">
    <property type="term" value="F:serine-type peptidase activity"/>
    <property type="evidence" value="ECO:0007669"/>
    <property type="project" value="UniProtKB-KW"/>
</dbReference>
<dbReference type="InterPro" id="IPR006311">
    <property type="entry name" value="TAT_signal"/>
</dbReference>
<keyword evidence="5 6" id="KW-0720">Serine protease</keyword>
<evidence type="ECO:0000256" key="6">
    <source>
        <dbReference type="RuleBase" id="RU004296"/>
    </source>
</evidence>
<evidence type="ECO:0000256" key="1">
    <source>
        <dbReference type="ARBA" id="ARBA00008764"/>
    </source>
</evidence>
<dbReference type="Pfam" id="PF13365">
    <property type="entry name" value="Trypsin_2"/>
    <property type="match status" value="1"/>
</dbReference>
<feature type="signal peptide" evidence="6">
    <location>
        <begin position="1"/>
        <end position="29"/>
    </location>
</feature>
<dbReference type="SUPFAM" id="SSF50494">
    <property type="entry name" value="Trypsin-like serine proteases"/>
    <property type="match status" value="1"/>
</dbReference>
<dbReference type="GO" id="GO:0006508">
    <property type="term" value="P:proteolysis"/>
    <property type="evidence" value="ECO:0007669"/>
    <property type="project" value="UniProtKB-KW"/>
</dbReference>
<comment type="similarity">
    <text evidence="1 6">Belongs to the peptidase S1B family.</text>
</comment>
<keyword evidence="2 6" id="KW-0645">Protease</keyword>
<dbReference type="STRING" id="283737.SAMN05660453_0761"/>
<evidence type="ECO:0000256" key="5">
    <source>
        <dbReference type="ARBA" id="ARBA00022825"/>
    </source>
</evidence>
<evidence type="ECO:0000256" key="3">
    <source>
        <dbReference type="ARBA" id="ARBA00022729"/>
    </source>
</evidence>
<dbReference type="EMBL" id="FOLI01000002">
    <property type="protein sequence ID" value="SFB97219.1"/>
    <property type="molecule type" value="Genomic_DNA"/>
</dbReference>
<dbReference type="InterPro" id="IPR008256">
    <property type="entry name" value="Peptidase_S1B"/>
</dbReference>
<organism evidence="7 8">
    <name type="scientific">Fructobacillus durionis</name>
    <dbReference type="NCBI Taxonomy" id="283737"/>
    <lineage>
        <taxon>Bacteria</taxon>
        <taxon>Bacillati</taxon>
        <taxon>Bacillota</taxon>
        <taxon>Bacilli</taxon>
        <taxon>Lactobacillales</taxon>
        <taxon>Lactobacillaceae</taxon>
        <taxon>Fructobacillus</taxon>
    </lineage>
</organism>
<dbReference type="PROSITE" id="PS00672">
    <property type="entry name" value="V8_HIS"/>
    <property type="match status" value="1"/>
</dbReference>
<dbReference type="PANTHER" id="PTHR15462:SF8">
    <property type="entry name" value="SERINE PROTEASE"/>
    <property type="match status" value="1"/>
</dbReference>